<keyword evidence="2" id="KW-1185">Reference proteome</keyword>
<dbReference type="AlphaFoldDB" id="A0A9X2XGY3"/>
<comment type="caution">
    <text evidence="1">The sequence shown here is derived from an EMBL/GenBank/DDBJ whole genome shotgun (WGS) entry which is preliminary data.</text>
</comment>
<gene>
    <name evidence="1" type="ORF">OC940_10820</name>
</gene>
<dbReference type="Proteomes" id="UP001139955">
    <property type="component" value="Unassembled WGS sequence"/>
</dbReference>
<accession>A0A9X2XGY3</accession>
<reference evidence="1" key="1">
    <citation type="submission" date="2022-09" db="EMBL/GenBank/DDBJ databases">
        <authorList>
            <person name="Cesa-Luna C."/>
            <person name="Girard L."/>
            <person name="Lood C."/>
            <person name="Hofte M."/>
            <person name="De Mot R."/>
        </authorList>
    </citation>
    <scope>NUCLEOTIDE SEQUENCE</scope>
    <source>
        <strain evidence="1">B1M3-32</strain>
    </source>
</reference>
<organism evidence="1 2">
    <name type="scientific">Pseudomonas koreensis</name>
    <dbReference type="NCBI Taxonomy" id="198620"/>
    <lineage>
        <taxon>Bacteria</taxon>
        <taxon>Pseudomonadati</taxon>
        <taxon>Pseudomonadota</taxon>
        <taxon>Gammaproteobacteria</taxon>
        <taxon>Pseudomonadales</taxon>
        <taxon>Pseudomonadaceae</taxon>
        <taxon>Pseudomonas</taxon>
    </lineage>
</organism>
<dbReference type="EMBL" id="JAOSKY010000005">
    <property type="protein sequence ID" value="MCU7248292.1"/>
    <property type="molecule type" value="Genomic_DNA"/>
</dbReference>
<dbReference type="CDD" id="cd09854">
    <property type="entry name" value="PIN_VapC-like"/>
    <property type="match status" value="1"/>
</dbReference>
<evidence type="ECO:0000313" key="2">
    <source>
        <dbReference type="Proteomes" id="UP001139955"/>
    </source>
</evidence>
<reference evidence="1" key="2">
    <citation type="journal article" date="2023" name="mSystems">
        <title>Charting the Lipopeptidome of Nonpathogenic Pseudomonas.</title>
        <authorList>
            <person name="Cesa-Luna C."/>
            <person name="Geudens N."/>
            <person name="Girard L."/>
            <person name="De Roo V."/>
            <person name="Maklad H.R."/>
            <person name="Martins J.C."/>
            <person name="Hofte M."/>
            <person name="De Mot R."/>
        </authorList>
    </citation>
    <scope>NUCLEOTIDE SEQUENCE</scope>
    <source>
        <strain evidence="1">B1M3-32</strain>
    </source>
</reference>
<name>A0A9X2XGY3_9PSED</name>
<dbReference type="RefSeq" id="WP_301621881.1">
    <property type="nucleotide sequence ID" value="NZ_JAOSKY010000005.1"/>
</dbReference>
<sequence>MSIFQAERMNFCRLAISTEIREELKRTRLVEKTDPMEGFIDIFPSFPLVKPKETTQLINELSSIVFPHKQKDSFSSNDWSDLSHVATAIQHDLAGLITNDAAILSAAPQIKIKYGIEIISTAAFELNDVTPSNKSSHYTSNNSTLNLLEIKRENDQEVHKLLSNLRLTGSTIASGWIPTVEQEKIAMRRAVWNQNELIGYLTWSSRSTSGATTARLAVDEKNPHALHAARILLIYLLEQLLPHGPTQVNLELPSHQSHSREIAVGFGFKGTSSMHCLTKLVLGQVITQKNWSYTRDTLSMKSGLKLPAKPPTFSKEEQYIQILTPSGNREHVSLEILESSLSPALFCLPGRPAVITPVQRSFSEPLLGHSLQGSFLPFSTASLFQDRHYVSSSNTLKHFKTGTLIFFYESTKQKGRCELVAIARVRQAYLKPTESLDNKTLEQSVLDTGSLSSIGKSKMKTITVFDNIFPLPNPVPLKFLQEIGCGKPTDLITTKPISDYQLEKILQQAFQK</sequence>
<protein>
    <submittedName>
        <fullName evidence="1">Type II toxin-antitoxin system VapC family toxin</fullName>
    </submittedName>
</protein>
<proteinExistence type="predicted"/>
<evidence type="ECO:0000313" key="1">
    <source>
        <dbReference type="EMBL" id="MCU7248292.1"/>
    </source>
</evidence>